<accession>G4CPJ7</accession>
<sequence length="47" mass="5166">MAVTEIVRTISPASKFYDKSNQPPEVDGKYEAAVRAELEAAAQEQLI</sequence>
<keyword evidence="2" id="KW-1185">Reference proteome</keyword>
<protein>
    <submittedName>
        <fullName evidence="1">Uncharacterized protein</fullName>
    </submittedName>
</protein>
<dbReference type="HOGENOM" id="CLU_3170714_0_0_4"/>
<evidence type="ECO:0000313" key="1">
    <source>
        <dbReference type="EMBL" id="EGZ47760.1"/>
    </source>
</evidence>
<reference evidence="1 2" key="1">
    <citation type="submission" date="2011-06" db="EMBL/GenBank/DDBJ databases">
        <authorList>
            <person name="Muzny D."/>
            <person name="Qin X."/>
            <person name="Deng J."/>
            <person name="Jiang H."/>
            <person name="Liu Y."/>
            <person name="Qu J."/>
            <person name="Song X.-Z."/>
            <person name="Zhang L."/>
            <person name="Thornton R."/>
            <person name="Coyle M."/>
            <person name="Francisco L."/>
            <person name="Jackson L."/>
            <person name="Javaid M."/>
            <person name="Korchina V."/>
            <person name="Kovar C."/>
            <person name="Mata R."/>
            <person name="Mathew T."/>
            <person name="Ngo R."/>
            <person name="Nguyen L."/>
            <person name="Nguyen N."/>
            <person name="Okwuonu G."/>
            <person name="Ongeri F."/>
            <person name="Pham C."/>
            <person name="Simmons D."/>
            <person name="Wilczek-Boney K."/>
            <person name="Hale W."/>
            <person name="Jakkamsetti A."/>
            <person name="Pham P."/>
            <person name="Ruth R."/>
            <person name="San Lucas F."/>
            <person name="Warren J."/>
            <person name="Zhang J."/>
            <person name="Zhao Z."/>
            <person name="Zhou C."/>
            <person name="Zhu D."/>
            <person name="Lee S."/>
            <person name="Bess C."/>
            <person name="Blankenburg K."/>
            <person name="Forbes L."/>
            <person name="Fu Q."/>
            <person name="Gubbala S."/>
            <person name="Hirani K."/>
            <person name="Jayaseelan J.C."/>
            <person name="Lara F."/>
            <person name="Munidasa M."/>
            <person name="Palculict T."/>
            <person name="Patil S."/>
            <person name="Pu L.-L."/>
            <person name="Saada N."/>
            <person name="Tang L."/>
            <person name="Weissenberger G."/>
            <person name="Zhu Y."/>
            <person name="Hemphill L."/>
            <person name="Shang Y."/>
            <person name="Youmans B."/>
            <person name="Ayvaz T."/>
            <person name="Ross M."/>
            <person name="Santibanez J."/>
            <person name="Aqrawi P."/>
            <person name="Gross S."/>
            <person name="Joshi V."/>
            <person name="Fowler G."/>
            <person name="Nazareth L."/>
            <person name="Reid J."/>
            <person name="Worley K."/>
            <person name="Petrosino J."/>
            <person name="Highlander S."/>
            <person name="Gibbs R."/>
        </authorList>
    </citation>
    <scope>NUCLEOTIDE SEQUENCE [LARGE SCALE GENOMIC DNA]</scope>
    <source>
        <strain evidence="1 2">9715</strain>
    </source>
</reference>
<proteinExistence type="predicted"/>
<dbReference type="PATRIC" id="fig|1030841.3.peg.986"/>
<dbReference type="EMBL" id="AGAZ01000038">
    <property type="protein sequence ID" value="EGZ47760.1"/>
    <property type="molecule type" value="Genomic_DNA"/>
</dbReference>
<dbReference type="STRING" id="1030841.HMPREF9370_1007"/>
<dbReference type="AlphaFoldDB" id="G4CPJ7"/>
<gene>
    <name evidence="1" type="ORF">HMPREF9370_1007</name>
</gene>
<name>G4CPJ7_9NEIS</name>
<dbReference type="Proteomes" id="UP000005336">
    <property type="component" value="Unassembled WGS sequence"/>
</dbReference>
<evidence type="ECO:0000313" key="2">
    <source>
        <dbReference type="Proteomes" id="UP000005336"/>
    </source>
</evidence>
<organism evidence="1 2">
    <name type="scientific">Neisseria wadsworthii 9715</name>
    <dbReference type="NCBI Taxonomy" id="1030841"/>
    <lineage>
        <taxon>Bacteria</taxon>
        <taxon>Pseudomonadati</taxon>
        <taxon>Pseudomonadota</taxon>
        <taxon>Betaproteobacteria</taxon>
        <taxon>Neisseriales</taxon>
        <taxon>Neisseriaceae</taxon>
        <taxon>Neisseria</taxon>
    </lineage>
</organism>
<comment type="caution">
    <text evidence="1">The sequence shown here is derived from an EMBL/GenBank/DDBJ whole genome shotgun (WGS) entry which is preliminary data.</text>
</comment>